<dbReference type="Gene3D" id="2.60.40.1120">
    <property type="entry name" value="Carboxypeptidase-like, regulatory domain"/>
    <property type="match status" value="1"/>
</dbReference>
<dbReference type="EMBL" id="MTSE01000004">
    <property type="protein sequence ID" value="OUJ74057.1"/>
    <property type="molecule type" value="Genomic_DNA"/>
</dbReference>
<evidence type="ECO:0000313" key="1">
    <source>
        <dbReference type="EMBL" id="OUJ74057.1"/>
    </source>
</evidence>
<comment type="caution">
    <text evidence="1">The sequence shown here is derived from an EMBL/GenBank/DDBJ whole genome shotgun (WGS) entry which is preliminary data.</text>
</comment>
<dbReference type="InterPro" id="IPR013784">
    <property type="entry name" value="Carb-bd-like_fold"/>
</dbReference>
<dbReference type="GO" id="GO:0030246">
    <property type="term" value="F:carbohydrate binding"/>
    <property type="evidence" value="ECO:0007669"/>
    <property type="project" value="InterPro"/>
</dbReference>
<evidence type="ECO:0000313" key="2">
    <source>
        <dbReference type="Proteomes" id="UP000194873"/>
    </source>
</evidence>
<dbReference type="SUPFAM" id="SSF49452">
    <property type="entry name" value="Starch-binding domain-like"/>
    <property type="match status" value="1"/>
</dbReference>
<organism evidence="1 2">
    <name type="scientific">Hymenobacter crusticola</name>
    <dbReference type="NCBI Taxonomy" id="1770526"/>
    <lineage>
        <taxon>Bacteria</taxon>
        <taxon>Pseudomonadati</taxon>
        <taxon>Bacteroidota</taxon>
        <taxon>Cytophagia</taxon>
        <taxon>Cytophagales</taxon>
        <taxon>Hymenobacteraceae</taxon>
        <taxon>Hymenobacter</taxon>
    </lineage>
</organism>
<evidence type="ECO:0008006" key="3">
    <source>
        <dbReference type="Google" id="ProtNLM"/>
    </source>
</evidence>
<protein>
    <recommendedName>
        <fullName evidence="3">Carboxypeptidase regulatory-like domain-containing protein</fullName>
    </recommendedName>
</protein>
<proteinExistence type="predicted"/>
<dbReference type="Pfam" id="PF13620">
    <property type="entry name" value="CarboxypepD_reg"/>
    <property type="match status" value="1"/>
</dbReference>
<keyword evidence="2" id="KW-1185">Reference proteome</keyword>
<accession>A0A243WFW9</accession>
<sequence length="88" mass="9352">MTRKPHIISGHVHEPNGRPAVGARIYFLAAPVAVADMALVTDQHGQFTLPAPASGTYQLGCTADGFAPATVTVDVAEEDARVEIELRR</sequence>
<name>A0A243WFW9_9BACT</name>
<gene>
    <name evidence="1" type="ORF">BXP70_09930</name>
</gene>
<dbReference type="RefSeq" id="WP_179197648.1">
    <property type="nucleotide sequence ID" value="NZ_MTSE01000004.1"/>
</dbReference>
<dbReference type="AlphaFoldDB" id="A0A243WFW9"/>
<reference evidence="1 2" key="1">
    <citation type="submission" date="2017-01" db="EMBL/GenBank/DDBJ databases">
        <title>A new Hymenobacter.</title>
        <authorList>
            <person name="Liang Y."/>
            <person name="Feng F."/>
        </authorList>
    </citation>
    <scope>NUCLEOTIDE SEQUENCE [LARGE SCALE GENOMIC DNA]</scope>
    <source>
        <strain evidence="1">MIMBbqt21</strain>
    </source>
</reference>
<dbReference type="Proteomes" id="UP000194873">
    <property type="component" value="Unassembled WGS sequence"/>
</dbReference>